<gene>
    <name evidence="11" type="ORF">MS2017_1255</name>
</gene>
<feature type="domain" description="Cadherin" evidence="10">
    <location>
        <begin position="282"/>
        <end position="374"/>
    </location>
</feature>
<evidence type="ECO:0000256" key="2">
    <source>
        <dbReference type="ARBA" id="ARBA00022692"/>
    </source>
</evidence>
<feature type="transmembrane region" description="Helical" evidence="8">
    <location>
        <begin position="1727"/>
        <end position="1745"/>
    </location>
</feature>
<dbReference type="PANTHER" id="PTHR24025:SF23">
    <property type="entry name" value="NEURAL-CADHERIN"/>
    <property type="match status" value="1"/>
</dbReference>
<evidence type="ECO:0000313" key="11">
    <source>
        <dbReference type="EMBL" id="AYQ56952.1"/>
    </source>
</evidence>
<feature type="domain" description="Cadherin" evidence="10">
    <location>
        <begin position="382"/>
        <end position="456"/>
    </location>
</feature>
<feature type="domain" description="Cadherin" evidence="10">
    <location>
        <begin position="577"/>
        <end position="666"/>
    </location>
</feature>
<evidence type="ECO:0000256" key="1">
    <source>
        <dbReference type="ARBA" id="ARBA00004370"/>
    </source>
</evidence>
<organism evidence="11 12">
    <name type="scientific">Bathymodiolus thermophilus thioautotrophic gill symbiont</name>
    <dbReference type="NCBI Taxonomy" id="2360"/>
    <lineage>
        <taxon>Bacteria</taxon>
        <taxon>Pseudomonadati</taxon>
        <taxon>Pseudomonadota</taxon>
        <taxon>Gammaproteobacteria</taxon>
        <taxon>sulfur-oxidizing symbionts</taxon>
    </lineage>
</organism>
<feature type="domain" description="Cadherin" evidence="10">
    <location>
        <begin position="950"/>
        <end position="1071"/>
    </location>
</feature>
<feature type="chain" id="PRO_5017980841" description="Cadherin domain-containing protein" evidence="9">
    <location>
        <begin position="24"/>
        <end position="1753"/>
    </location>
</feature>
<dbReference type="SMART" id="SM00112">
    <property type="entry name" value="CA"/>
    <property type="match status" value="11"/>
</dbReference>
<dbReference type="EMBL" id="CP024634">
    <property type="protein sequence ID" value="AYQ56952.1"/>
    <property type="molecule type" value="Genomic_DNA"/>
</dbReference>
<dbReference type="PROSITE" id="PS50268">
    <property type="entry name" value="CADHERIN_2"/>
    <property type="match status" value="11"/>
</dbReference>
<evidence type="ECO:0000256" key="4">
    <source>
        <dbReference type="ARBA" id="ARBA00022837"/>
    </source>
</evidence>
<dbReference type="InterPro" id="IPR002126">
    <property type="entry name" value="Cadherin-like_dom"/>
</dbReference>
<feature type="domain" description="Cadherin" evidence="10">
    <location>
        <begin position="191"/>
        <end position="261"/>
    </location>
</feature>
<dbReference type="InterPro" id="IPR020894">
    <property type="entry name" value="Cadherin_CS"/>
</dbReference>
<comment type="subcellular location">
    <subcellularLocation>
        <location evidence="1">Membrane</location>
    </subcellularLocation>
</comment>
<dbReference type="PANTHER" id="PTHR24025">
    <property type="entry name" value="DESMOGLEIN FAMILY MEMBER"/>
    <property type="match status" value="1"/>
</dbReference>
<keyword evidence="9" id="KW-0732">Signal</keyword>
<reference evidence="11 12" key="1">
    <citation type="submission" date="2017-11" db="EMBL/GenBank/DDBJ databases">
        <title>Genome sequence of the bacterial symbiont EPR9N from a vent mussel Bathymodiolus thermophilus.</title>
        <authorList>
            <person name="Won Y.-J."/>
        </authorList>
    </citation>
    <scope>NUCLEOTIDE SEQUENCE [LARGE SCALE GENOMIC DNA]</scope>
    <source>
        <strain evidence="11 12">EPR9N</strain>
    </source>
</reference>
<keyword evidence="5" id="KW-0130">Cell adhesion</keyword>
<evidence type="ECO:0000256" key="9">
    <source>
        <dbReference type="SAM" id="SignalP"/>
    </source>
</evidence>
<dbReference type="SUPFAM" id="SSF49313">
    <property type="entry name" value="Cadherin-like"/>
    <property type="match status" value="11"/>
</dbReference>
<dbReference type="KEGG" id="bthg:MS2017_1255"/>
<name>A0A3G3INB0_9GAMM</name>
<dbReference type="InterPro" id="IPR015919">
    <property type="entry name" value="Cadherin-like_sf"/>
</dbReference>
<keyword evidence="2 8" id="KW-0812">Transmembrane</keyword>
<feature type="domain" description="Cadherin" evidence="10">
    <location>
        <begin position="861"/>
        <end position="950"/>
    </location>
</feature>
<dbReference type="Pfam" id="PF00028">
    <property type="entry name" value="Cadherin"/>
    <property type="match status" value="4"/>
</dbReference>
<keyword evidence="3" id="KW-0677">Repeat</keyword>
<dbReference type="Proteomes" id="UP000278334">
    <property type="component" value="Chromosome"/>
</dbReference>
<dbReference type="InterPro" id="IPR006644">
    <property type="entry name" value="Cadg"/>
</dbReference>
<evidence type="ECO:0000256" key="8">
    <source>
        <dbReference type="SAM" id="Phobius"/>
    </source>
</evidence>
<feature type="domain" description="Cadherin" evidence="10">
    <location>
        <begin position="674"/>
        <end position="852"/>
    </location>
</feature>
<evidence type="ECO:0000256" key="5">
    <source>
        <dbReference type="ARBA" id="ARBA00022889"/>
    </source>
</evidence>
<sequence precursor="true">MNTFNRFIVTPFCLLVLSIQALAIDFTQATKDTNYIISDTQDTIRVTFDGYALSYLDISDTVYFDENNNILITSVLDQTGVDAAVISTMKFENFEYTTATHKVWDLIIDYWTLKKMREHGGKRFTLQTYDGGAVAGASINGALSDDMPQRTLNLCWEDCGVLAITSTNTLSINEGVGNTTHTLIASDTAATFSIIENTSGFFSLSGTNNATLTFNGTTTDYEVTKSYAVKIKATTGNGNAENAEQIITVNLVDVNDNAPTEISLTGDIYLYTGIIEDNKRKVYDKASSGTVATLTTADVDTNNTFTYTLIDNEKNTFKISEDGTKLELNGVDVDYETNIDKSLSFSIKVNDGNHEFIQSFKLEIKDMDDNSPSNILINTTDIANNTSAGMQVAYFSAVDVDTVGTHIFTLYDLNDNDGADADNNKFTLSTDGKLSIKETVNFATQAQYKLSISVEDGIGRVTRNFTLNVIKGLAITSPAIATVIENTDKVITLTSNKSNTTFAITGGTDQTKFTLNGTQLTFTATDFEARADDNTYEVEITASKTGETNAAQTLIVTVTDLNDETPSNIDFVGSSNITEDTATGAELGTLSTTDADTGDTFTYTLENNSAAYFAIDGNKLKLAKTVDYESTKTLNITVKVTDGNNHSFSKTFDFAITDANDIAPSNIQLSTTIIADNTTTGTTIATITATDTDTTGETIVYTLGGTDANSFSINGSQLKMAQNVVFATKSNYSISITASDGVNTSVAANFTLSVKQDFAITSSATATAIENTDKTINLVANRIGTSFAITDGADKAKFTLNGTTLTFAATDFEARADNTYEVEITASKIGENDTTQTLIVTVTDLNDETPSNIDFAGSSNITENTATGAELGTLSTTDADTGDTFTYTLENNSAAYFAIDGNKLKLAKTVDYESTKTLNITVKVTDGNNHSLSKTFDFAITDANDIAPSNIQLSATTIADSTTTGTTIAIITATDTDTTGETMVYTLGGTDANSFSINGSQLKMAQNVVFATKSNYSISITASDGVNTSVAMNFTLSVNQDFAITSSATATATEETDKIINLTANRIGATFNIIGGADKAKFTLNGATLTFVATDFEARADDNTYEVEITASKTGEDNAIQTIIVTLNNIFENTIAINDQALSVDENASIDDNIGTLVTTGTVTAFTISTGNDDGFFKINNTGRIQVARTDLDYETKQSYTLTVKIEGDDAKDETAQITITINNLLENTLAIADQTRSVEESAITDTNIGAPLITTGTITTFSITAGNDKNFFKIDNIGQIQVAKTGLDYETKQSYTLTVKIEDADAEDKTAQINIEITDVDDIAPTNIILTHNNITLNAPIGTIIGTLSATDIDTDIDTKDLTYSVVNNTNFEITGNQLKVKTTPSTVATLNLNITASDGTNTSTPQAFTIAVVDNSTPIIKQFIVTQDGNNGRLISKNGGDVTVQAVVSALSYTWDSSSLTNKNSSDSTTFVFDPTNINSGTHAIKLKVEASSNYSERILKLKLIAESITSNDSDGDGIPDDKDTSNANNKIQAGEGKAIISTITDAKILLGVMGEYSGQLTLDQVKGYLAANNLTNNANNASTIGDIYDYVVEGLGATTFAEVIIELSTAIPAAAELYKYSLVNGWSGFVTNDDNTIKSKTSETCTDNSPWEIGLFTGATCLKLTIKDGGENDTDGNQVNNKGQVNGVVESTVSIVIPTPSDIGGSGDSGSGGGGCVYNPNAPARFDMGFILLMVLGAYYLLRRKRRLIR</sequence>
<protein>
    <recommendedName>
        <fullName evidence="10">Cadherin domain-containing protein</fullName>
    </recommendedName>
</protein>
<proteinExistence type="predicted"/>
<feature type="domain" description="Cadherin" evidence="10">
    <location>
        <begin position="1245"/>
        <end position="1328"/>
    </location>
</feature>
<evidence type="ECO:0000256" key="7">
    <source>
        <dbReference type="ARBA" id="ARBA00023136"/>
    </source>
</evidence>
<dbReference type="PRINTS" id="PR00205">
    <property type="entry name" value="CADHERIN"/>
</dbReference>
<dbReference type="GO" id="GO:0005911">
    <property type="term" value="C:cell-cell junction"/>
    <property type="evidence" value="ECO:0007669"/>
    <property type="project" value="TreeGrafter"/>
</dbReference>
<evidence type="ECO:0000313" key="12">
    <source>
        <dbReference type="Proteomes" id="UP000278334"/>
    </source>
</evidence>
<dbReference type="CDD" id="cd11304">
    <property type="entry name" value="Cadherin_repeat"/>
    <property type="match status" value="5"/>
</dbReference>
<evidence type="ECO:0000256" key="6">
    <source>
        <dbReference type="ARBA" id="ARBA00022989"/>
    </source>
</evidence>
<feature type="domain" description="Cadherin" evidence="10">
    <location>
        <begin position="1336"/>
        <end position="1422"/>
    </location>
</feature>
<dbReference type="GO" id="GO:0005886">
    <property type="term" value="C:plasma membrane"/>
    <property type="evidence" value="ECO:0007669"/>
    <property type="project" value="InterPro"/>
</dbReference>
<dbReference type="NCBIfam" id="NF033191">
    <property type="entry name" value="JDVT-CTERM"/>
    <property type="match status" value="1"/>
</dbReference>
<dbReference type="Gene3D" id="2.60.40.60">
    <property type="entry name" value="Cadherins"/>
    <property type="match status" value="10"/>
</dbReference>
<dbReference type="PROSITE" id="PS00232">
    <property type="entry name" value="CADHERIN_1"/>
    <property type="match status" value="1"/>
</dbReference>
<accession>A0A3G3INB0</accession>
<dbReference type="GO" id="GO:0007156">
    <property type="term" value="P:homophilic cell adhesion via plasma membrane adhesion molecules"/>
    <property type="evidence" value="ECO:0007669"/>
    <property type="project" value="InterPro"/>
</dbReference>
<dbReference type="SMART" id="SM00736">
    <property type="entry name" value="CADG"/>
    <property type="match status" value="2"/>
</dbReference>
<dbReference type="InterPro" id="IPR050971">
    <property type="entry name" value="Cadherin-domain_protein"/>
</dbReference>
<feature type="domain" description="Cadherin" evidence="10">
    <location>
        <begin position="486"/>
        <end position="568"/>
    </location>
</feature>
<feature type="domain" description="Cadherin" evidence="10">
    <location>
        <begin position="1149"/>
        <end position="1254"/>
    </location>
</feature>
<keyword evidence="4" id="KW-0106">Calcium</keyword>
<feature type="signal peptide" evidence="9">
    <location>
        <begin position="1"/>
        <end position="23"/>
    </location>
</feature>
<dbReference type="RefSeq" id="WP_122951631.1">
    <property type="nucleotide sequence ID" value="NZ_CP024634.1"/>
</dbReference>
<keyword evidence="7 8" id="KW-0472">Membrane</keyword>
<dbReference type="GO" id="GO:0005509">
    <property type="term" value="F:calcium ion binding"/>
    <property type="evidence" value="ECO:0007669"/>
    <property type="project" value="InterPro"/>
</dbReference>
<evidence type="ECO:0000259" key="10">
    <source>
        <dbReference type="PROSITE" id="PS50268"/>
    </source>
</evidence>
<keyword evidence="6 8" id="KW-1133">Transmembrane helix</keyword>
<evidence type="ECO:0000256" key="3">
    <source>
        <dbReference type="ARBA" id="ARBA00022737"/>
    </source>
</evidence>